<evidence type="ECO:0000313" key="4">
    <source>
        <dbReference type="EMBL" id="VFK74092.1"/>
    </source>
</evidence>
<name>A0A451B729_9GAMM</name>
<organism evidence="4">
    <name type="scientific">Candidatus Kentrum sp. MB</name>
    <dbReference type="NCBI Taxonomy" id="2138164"/>
    <lineage>
        <taxon>Bacteria</taxon>
        <taxon>Pseudomonadati</taxon>
        <taxon>Pseudomonadota</taxon>
        <taxon>Gammaproteobacteria</taxon>
        <taxon>Candidatus Kentrum</taxon>
    </lineage>
</organism>
<evidence type="ECO:0000313" key="3">
    <source>
        <dbReference type="EMBL" id="VFK28779.1"/>
    </source>
</evidence>
<evidence type="ECO:0000256" key="1">
    <source>
        <dbReference type="SAM" id="MobiDB-lite"/>
    </source>
</evidence>
<dbReference type="EMBL" id="CAADGH010000001">
    <property type="protein sequence ID" value="VFK74092.1"/>
    <property type="molecule type" value="Genomic_DNA"/>
</dbReference>
<dbReference type="EMBL" id="CAADFQ010000007">
    <property type="protein sequence ID" value="VFK28779.1"/>
    <property type="molecule type" value="Genomic_DNA"/>
</dbReference>
<dbReference type="AlphaFoldDB" id="A0A451B729"/>
<gene>
    <name evidence="2" type="ORF">BECKMB1821G_GA0114241_100222</name>
    <name evidence="4" type="ORF">BECKMB1821H_GA0114242_100122</name>
    <name evidence="3" type="ORF">BECKMB1821I_GA0114274_100723</name>
</gene>
<accession>A0A451B729</accession>
<evidence type="ECO:0000313" key="2">
    <source>
        <dbReference type="EMBL" id="VFK22419.1"/>
    </source>
</evidence>
<reference evidence="4" key="1">
    <citation type="submission" date="2019-02" db="EMBL/GenBank/DDBJ databases">
        <authorList>
            <person name="Gruber-Vodicka R. H."/>
            <person name="Seah K. B. B."/>
        </authorList>
    </citation>
    <scope>NUCLEOTIDE SEQUENCE</scope>
    <source>
        <strain evidence="2">BECK_BZ197</strain>
        <strain evidence="4">BECK_BZ198</strain>
        <strain evidence="3">BECK_BZ199</strain>
    </source>
</reference>
<sequence>MGRTIHGQDSPMDSAEKGAEGVVDPGAILVKSPSFPFGPAWTNPPADRLPFPHSLHAEPFLIVHTIS</sequence>
<protein>
    <submittedName>
        <fullName evidence="4">Uncharacterized protein</fullName>
    </submittedName>
</protein>
<dbReference type="EMBL" id="CAADFO010000002">
    <property type="protein sequence ID" value="VFK22419.1"/>
    <property type="molecule type" value="Genomic_DNA"/>
</dbReference>
<feature type="region of interest" description="Disordered" evidence="1">
    <location>
        <begin position="1"/>
        <end position="23"/>
    </location>
</feature>
<proteinExistence type="predicted"/>